<dbReference type="AlphaFoldDB" id="A0A183EJI2"/>
<sequence length="130" mass="15069">MSGRIFVGQLSDCLNWELNGNRIGYPTFQSDYEKANAILSSFEHRHPGYAVIALRRIGIERRLAIKHSGAREATDYTSVISRFERLIHDSHTPRRLATFYALKLARFHAKTRNDRRLAEKIIRDAISRDK</sequence>
<dbReference type="EMBL" id="UYRT01091891">
    <property type="protein sequence ID" value="VDN37548.1"/>
    <property type="molecule type" value="Genomic_DNA"/>
</dbReference>
<dbReference type="OrthoDB" id="10265668at2759"/>
<organism evidence="3">
    <name type="scientific">Gongylonema pulchrum</name>
    <dbReference type="NCBI Taxonomy" id="637853"/>
    <lineage>
        <taxon>Eukaryota</taxon>
        <taxon>Metazoa</taxon>
        <taxon>Ecdysozoa</taxon>
        <taxon>Nematoda</taxon>
        <taxon>Chromadorea</taxon>
        <taxon>Rhabditida</taxon>
        <taxon>Spirurina</taxon>
        <taxon>Spiruromorpha</taxon>
        <taxon>Spiruroidea</taxon>
        <taxon>Gongylonematidae</taxon>
        <taxon>Gongylonema</taxon>
    </lineage>
</organism>
<protein>
    <submittedName>
        <fullName evidence="3">Transposase</fullName>
    </submittedName>
</protein>
<dbReference type="Proteomes" id="UP000271098">
    <property type="component" value="Unassembled WGS sequence"/>
</dbReference>
<reference evidence="1 2" key="2">
    <citation type="submission" date="2018-11" db="EMBL/GenBank/DDBJ databases">
        <authorList>
            <consortium name="Pathogen Informatics"/>
        </authorList>
    </citation>
    <scope>NUCLEOTIDE SEQUENCE [LARGE SCALE GENOMIC DNA]</scope>
</reference>
<gene>
    <name evidence="1" type="ORF">GPUH_LOCUS21123</name>
</gene>
<name>A0A183EJI2_9BILA</name>
<evidence type="ECO:0000313" key="3">
    <source>
        <dbReference type="WBParaSite" id="GPUH_0002114801-mRNA-1"/>
    </source>
</evidence>
<accession>A0A183EJI2</accession>
<proteinExistence type="predicted"/>
<keyword evidence="2" id="KW-1185">Reference proteome</keyword>
<evidence type="ECO:0000313" key="1">
    <source>
        <dbReference type="EMBL" id="VDN37548.1"/>
    </source>
</evidence>
<dbReference type="WBParaSite" id="GPUH_0002114801-mRNA-1">
    <property type="protein sequence ID" value="GPUH_0002114801-mRNA-1"/>
    <property type="gene ID" value="GPUH_0002114801"/>
</dbReference>
<reference evidence="3" key="1">
    <citation type="submission" date="2016-06" db="UniProtKB">
        <authorList>
            <consortium name="WormBaseParasite"/>
        </authorList>
    </citation>
    <scope>IDENTIFICATION</scope>
</reference>
<evidence type="ECO:0000313" key="2">
    <source>
        <dbReference type="Proteomes" id="UP000271098"/>
    </source>
</evidence>